<dbReference type="GO" id="GO:0005524">
    <property type="term" value="F:ATP binding"/>
    <property type="evidence" value="ECO:0007669"/>
    <property type="project" value="UniProtKB-KW"/>
</dbReference>
<dbReference type="AlphaFoldDB" id="A0A9X1W1K0"/>
<organism evidence="1 2">
    <name type="scientific">Variovorax terrae</name>
    <dbReference type="NCBI Taxonomy" id="2923278"/>
    <lineage>
        <taxon>Bacteria</taxon>
        <taxon>Pseudomonadati</taxon>
        <taxon>Pseudomonadota</taxon>
        <taxon>Betaproteobacteria</taxon>
        <taxon>Burkholderiales</taxon>
        <taxon>Comamonadaceae</taxon>
        <taxon>Variovorax</taxon>
    </lineage>
</organism>
<dbReference type="Proteomes" id="UP001139447">
    <property type="component" value="Unassembled WGS sequence"/>
</dbReference>
<accession>A0A9X1W1K0</accession>
<keyword evidence="2" id="KW-1185">Reference proteome</keyword>
<dbReference type="RefSeq" id="WP_243309641.1">
    <property type="nucleotide sequence ID" value="NZ_JALGBI010000003.1"/>
</dbReference>
<dbReference type="InterPro" id="IPR036890">
    <property type="entry name" value="HATPase_C_sf"/>
</dbReference>
<keyword evidence="1" id="KW-0067">ATP-binding</keyword>
<evidence type="ECO:0000313" key="1">
    <source>
        <dbReference type="EMBL" id="MCJ0766067.1"/>
    </source>
</evidence>
<reference evidence="1" key="1">
    <citation type="submission" date="2022-03" db="EMBL/GenBank/DDBJ databases">
        <authorList>
            <person name="Woo C.Y."/>
        </authorList>
    </citation>
    <scope>NUCLEOTIDE SEQUENCE</scope>
    <source>
        <strain evidence="1">CYS-02</strain>
    </source>
</reference>
<dbReference type="EMBL" id="JALGBI010000003">
    <property type="protein sequence ID" value="MCJ0766067.1"/>
    <property type="molecule type" value="Genomic_DNA"/>
</dbReference>
<name>A0A9X1W1K0_9BURK</name>
<dbReference type="SUPFAM" id="SSF55874">
    <property type="entry name" value="ATPase domain of HSP90 chaperone/DNA topoisomerase II/histidine kinase"/>
    <property type="match status" value="1"/>
</dbReference>
<sequence>MNTFLAGRLRNTPLPRTHGLMPLFEAVVNSIQAVASTMSSVDDGEIVIEIERSSQQTLQLEGVGRRGAPPQEAIVGFRVRDNGCGFDDSNLQSFETLDSDFKALEGCRGVGRLLWLKAFDSVEIDSNFIGPDSRLLKRSFTFTASKGVDGLTVSPSTSTTRQTEVHLRGFKKEYRERAPKTGRTIANALFEHCLWYFVRDGGAPKIKVVDHDEAIVLDDVYEECMHSSAQRQSLTIKGKPFELTHLKLKASTPREPFVAWCAAGRVVKEEGITGKVSGLHGRIVDDDGDFLYGCYMTSPFLDQHVRPERIGFDIEEISDDLFAATELSLTDIRTAVLDSSKEFLAMYLQESRAAGRERVEKFVSQRAPRYRPILARISEEKLSVDPSISDRDLDLLLHKQLSEIESSLLVEGHSIMTVESDETTEHYRARLNDYLSKVEAVKMSDLAGYVFHRKTILDILQKAIERGDDGKYAREDLIHEIIMPMRKTSNDLLEKSNLWLIDERLAFHDFLASDKPLSSMPIVQTDETKEPDLVALNVFDEPLLVAEGQRLPLASIIVVEIKRPMRNDAASGEDKDPIEQALGYLDRIRNGQTQTASGRPIPRSDEIPGFCYVICDITPSVERRCKLAQLTVTSDRQGYFGYNPNFRAYIEVTSFDRLLNGARERNRAFFDKLGLPTNL</sequence>
<comment type="caution">
    <text evidence="1">The sequence shown here is derived from an EMBL/GenBank/DDBJ whole genome shotgun (WGS) entry which is preliminary data.</text>
</comment>
<gene>
    <name evidence="1" type="ORF">MMF98_22865</name>
</gene>
<evidence type="ECO:0000313" key="2">
    <source>
        <dbReference type="Proteomes" id="UP001139447"/>
    </source>
</evidence>
<proteinExistence type="predicted"/>
<keyword evidence="1" id="KW-0547">Nucleotide-binding</keyword>
<protein>
    <submittedName>
        <fullName evidence="1">ATP-binding protein</fullName>
    </submittedName>
</protein>